<dbReference type="AlphaFoldDB" id="A0A640KH04"/>
<name>A0A640KH04_LEITA</name>
<evidence type="ECO:0000313" key="1">
    <source>
        <dbReference type="EMBL" id="GET88344.1"/>
    </source>
</evidence>
<sequence length="178" mass="18854">MEVWSASSAAPAGLARTGRCGHAVRPQDLCARRRLALLAALLLRHRLADVRHNTTVGQGHVLQKRANVVVVAHSQHHGARVQAAPLLAALRGRLHGQLQQLRSQVLQHGRQVHSARGADAASVLAATHHRADAAHREDQASLRGLGAALAGGLLGAARSSHVSGEERRVRLRGGDGEQ</sequence>
<accession>A0A640KH04</accession>
<dbReference type="VEuPathDB" id="TriTrypDB:LtaPh_2111021"/>
<evidence type="ECO:0000313" key="2">
    <source>
        <dbReference type="Proteomes" id="UP000419144"/>
    </source>
</evidence>
<organism evidence="1 2">
    <name type="scientific">Leishmania tarentolae</name>
    <name type="common">Sauroleishmania tarentolae</name>
    <dbReference type="NCBI Taxonomy" id="5689"/>
    <lineage>
        <taxon>Eukaryota</taxon>
        <taxon>Discoba</taxon>
        <taxon>Euglenozoa</taxon>
        <taxon>Kinetoplastea</taxon>
        <taxon>Metakinetoplastina</taxon>
        <taxon>Trypanosomatida</taxon>
        <taxon>Trypanosomatidae</taxon>
        <taxon>Leishmaniinae</taxon>
        <taxon>Leishmania</taxon>
        <taxon>lizard Leishmania</taxon>
    </lineage>
</organism>
<proteinExistence type="predicted"/>
<comment type="caution">
    <text evidence="1">The sequence shown here is derived from an EMBL/GenBank/DDBJ whole genome shotgun (WGS) entry which is preliminary data.</text>
</comment>
<gene>
    <name evidence="1" type="ORF">LtaPh_2111021</name>
</gene>
<dbReference type="Proteomes" id="UP000419144">
    <property type="component" value="Unassembled WGS sequence"/>
</dbReference>
<protein>
    <submittedName>
        <fullName evidence="1">Histone H2A, putative</fullName>
    </submittedName>
</protein>
<keyword evidence="2" id="KW-1185">Reference proteome</keyword>
<reference evidence="1" key="1">
    <citation type="submission" date="2019-11" db="EMBL/GenBank/DDBJ databases">
        <title>Leishmania tarentolae CDS.</title>
        <authorList>
            <person name="Goto Y."/>
            <person name="Yamagishi J."/>
        </authorList>
    </citation>
    <scope>NUCLEOTIDE SEQUENCE [LARGE SCALE GENOMIC DNA]</scope>
    <source>
        <strain evidence="1">Parrot Tar II</strain>
    </source>
</reference>
<dbReference type="EMBL" id="BLBS01000026">
    <property type="protein sequence ID" value="GET88344.1"/>
    <property type="molecule type" value="Genomic_DNA"/>
</dbReference>